<dbReference type="Pfam" id="PF00372">
    <property type="entry name" value="Hemocyanin_M"/>
    <property type="match status" value="1"/>
</dbReference>
<dbReference type="InterPro" id="IPR013788">
    <property type="entry name" value="Hemocyanin/hexamerin"/>
</dbReference>
<comment type="function">
    <text evidence="1">Hemocyanins are copper-containing oxygen carriers occurring freely dissolved in the hemolymph of many mollusks and arthropods.</text>
</comment>
<dbReference type="Gene3D" id="1.10.1280.10">
    <property type="entry name" value="Di-copper center containing domain from catechol oxidase"/>
    <property type="match status" value="1"/>
</dbReference>
<proteinExistence type="predicted"/>
<evidence type="ECO:0000256" key="2">
    <source>
        <dbReference type="ARBA" id="ARBA00004239"/>
    </source>
</evidence>
<evidence type="ECO:0000256" key="4">
    <source>
        <dbReference type="ARBA" id="ARBA00022621"/>
    </source>
</evidence>
<dbReference type="Gene3D" id="2.60.40.1520">
    <property type="entry name" value="Hemocyanin, C-terminal domain"/>
    <property type="match status" value="1"/>
</dbReference>
<evidence type="ECO:0000256" key="5">
    <source>
        <dbReference type="ARBA" id="ARBA00023008"/>
    </source>
</evidence>
<dbReference type="AlphaFoldDB" id="Q9TWE5"/>
<protein>
    <submittedName>
        <fullName>Hemocyanin subunit HR6</fullName>
    </submittedName>
</protein>
<dbReference type="Pfam" id="PF03722">
    <property type="entry name" value="Hemocyanin_N"/>
    <property type="match status" value="1"/>
</dbReference>
<evidence type="ECO:0000259" key="7">
    <source>
        <dbReference type="Pfam" id="PF03722"/>
    </source>
</evidence>
<dbReference type="InterPro" id="IPR005204">
    <property type="entry name" value="Hemocyanin_N"/>
</dbReference>
<sequence>TIKEKQASILALFEHLTSVPKQHIPEKERDNRLHDVGHLSRLFSLFHREHLEEATHLYEILHAAKNFDDFLLLCKDFVNEGMFAYAVSVALLHRDDCRGLIIPPVEEVFPDRFIPVETIREAQKEVELHPGKDIVVEVENTGNILDPEYRLCYFREDLGVNAHHWHWHIVYPATWRSEVMGKTKDRKGELFFYMCARYDCERLSNHMSPFSNLHEELEGYAPHLTSISGLHYGVRPSGMERWVQRIMVNDTHGNKLKLDETTGIDVLGALVEASHDSINPEYYGSLHNWGHVITARAHPEGKFHENPGVMPIFYRWHRFIDNVFDYKESLIFPGIKVVNVSVNADFGTTNSVKVKYPHLEHEPFSFQITVENTSGAKKDATVRIFLAPKFDELGNELPANIQRLFIELDKFHKELISGQNIITHNAADSSVTVSTLRSFEDLKGVSEDATEYCSCGWPQNMVFELFVMLTDWEKDNVVSYCGDGFPFDRKIKNEHLEDFLTTNMGVSDIKIQFM</sequence>
<dbReference type="InterPro" id="IPR037020">
    <property type="entry name" value="Hemocyanin_C_sf"/>
</dbReference>
<dbReference type="PANTHER" id="PTHR11511">
    <property type="entry name" value="LARVAL STORAGE PROTEIN/PHENOLOXIDASE"/>
    <property type="match status" value="1"/>
</dbReference>
<dbReference type="GO" id="GO:0005576">
    <property type="term" value="C:extracellular region"/>
    <property type="evidence" value="ECO:0007669"/>
    <property type="project" value="UniProtKB-SubCell"/>
</dbReference>
<dbReference type="Gene3D" id="1.20.1370.10">
    <property type="entry name" value="Hemocyanin, N-terminal domain"/>
    <property type="match status" value="1"/>
</dbReference>
<dbReference type="PANTHER" id="PTHR11511:SF5">
    <property type="entry name" value="FAT-BODY PROTEIN 1-RELATED"/>
    <property type="match status" value="1"/>
</dbReference>
<evidence type="ECO:0000259" key="8">
    <source>
        <dbReference type="Pfam" id="PF03723"/>
    </source>
</evidence>
<dbReference type="InterPro" id="IPR014756">
    <property type="entry name" value="Ig_E-set"/>
</dbReference>
<organism>
    <name type="scientific">Carcinoscorpius rotundicauda</name>
    <name type="common">Mangrove horseshoe crab</name>
    <name type="synonym">Limulus rotundicauda</name>
    <dbReference type="NCBI Taxonomy" id="6848"/>
    <lineage>
        <taxon>Eukaryota</taxon>
        <taxon>Metazoa</taxon>
        <taxon>Ecdysozoa</taxon>
        <taxon>Arthropoda</taxon>
        <taxon>Chelicerata</taxon>
        <taxon>Merostomata</taxon>
        <taxon>Xiphosura</taxon>
        <taxon>Limulidae</taxon>
        <taxon>Carcinoscorpius</taxon>
    </lineage>
</organism>
<dbReference type="InterPro" id="IPR036697">
    <property type="entry name" value="Hemocyanin_N_sf"/>
</dbReference>
<accession>Q9TWE5</accession>
<dbReference type="PROSITE" id="PS00209">
    <property type="entry name" value="HEMOCYANIN_1"/>
    <property type="match status" value="1"/>
</dbReference>
<feature type="domain" description="Hemocyanin N-terminal" evidence="7">
    <location>
        <begin position="39"/>
        <end position="99"/>
    </location>
</feature>
<dbReference type="SUPFAM" id="SSF81296">
    <property type="entry name" value="E set domains"/>
    <property type="match status" value="1"/>
</dbReference>
<dbReference type="InterPro" id="IPR000896">
    <property type="entry name" value="Hemocyanin/hexamerin_mid_dom"/>
</dbReference>
<keyword evidence="3" id="KW-0813">Transport</keyword>
<evidence type="ECO:0000256" key="3">
    <source>
        <dbReference type="ARBA" id="ARBA00022448"/>
    </source>
</evidence>
<keyword evidence="5" id="KW-0186">Copper</keyword>
<dbReference type="InterPro" id="IPR008922">
    <property type="entry name" value="Di-copper_centre_dom_sf"/>
</dbReference>
<reference key="1">
    <citation type="journal article" date="1995" name="Zool. Sci.">
        <title>A case of orthologous sequences of hemocyanin subunits for an evolutionary study of horseshoe crabs: amino acid sequence comparison of immunologically identical subunits of Carcinoscorpius rotundicauda and Tachypleus tridentatus.</title>
        <authorList>
            <person name="Sugita H."/>
            <person name="Shishikura F."/>
        </authorList>
    </citation>
    <scope>PROTEIN SEQUENCE</scope>
</reference>
<dbReference type="SUPFAM" id="SSF48056">
    <property type="entry name" value="Di-copper centre-containing domain"/>
    <property type="match status" value="1"/>
</dbReference>
<feature type="domain" description="Hemocyanin C-terminal" evidence="8">
    <location>
        <begin position="344"/>
        <end position="513"/>
    </location>
</feature>
<evidence type="ECO:0000256" key="1">
    <source>
        <dbReference type="ARBA" id="ARBA00002958"/>
    </source>
</evidence>
<dbReference type="PRINTS" id="PR00187">
    <property type="entry name" value="HAEMOCYANIN"/>
</dbReference>
<dbReference type="GO" id="GO:0005344">
    <property type="term" value="F:oxygen carrier activity"/>
    <property type="evidence" value="ECO:0007669"/>
    <property type="project" value="UniProtKB-KW"/>
</dbReference>
<keyword evidence="4" id="KW-0561">Oxygen transport</keyword>
<dbReference type="SUPFAM" id="SSF48050">
    <property type="entry name" value="Hemocyanin, N-terminal domain"/>
    <property type="match status" value="1"/>
</dbReference>
<dbReference type="Pfam" id="PF03723">
    <property type="entry name" value="Hemocyanin_C"/>
    <property type="match status" value="1"/>
</dbReference>
<dbReference type="InterPro" id="IPR005203">
    <property type="entry name" value="Hemocyanin_C"/>
</dbReference>
<name>Q9TWE5_CARRO</name>
<evidence type="ECO:0000259" key="6">
    <source>
        <dbReference type="Pfam" id="PF00372"/>
    </source>
</evidence>
<comment type="subcellular location">
    <subcellularLocation>
        <location evidence="2">Secreted</location>
        <location evidence="2">Extracellular space</location>
    </subcellularLocation>
</comment>
<feature type="domain" description="Hemocyanin middle" evidence="6">
    <location>
        <begin position="105"/>
        <end position="324"/>
    </location>
</feature>